<evidence type="ECO:0000313" key="2">
    <source>
        <dbReference type="EMBL" id="AJA92156.1"/>
    </source>
</evidence>
<proteinExistence type="predicted"/>
<feature type="region of interest" description="Disordered" evidence="1">
    <location>
        <begin position="76"/>
        <end position="96"/>
    </location>
</feature>
<name>A0A0A7V1X7_9ARCH</name>
<evidence type="ECO:0000313" key="5">
    <source>
        <dbReference type="Proteomes" id="UP000241022"/>
    </source>
</evidence>
<evidence type="ECO:0000256" key="1">
    <source>
        <dbReference type="SAM" id="MobiDB-lite"/>
    </source>
</evidence>
<protein>
    <submittedName>
        <fullName evidence="2">Uncharacterized protein</fullName>
    </submittedName>
</protein>
<dbReference type="HOGENOM" id="CLU_180512_0_0_2"/>
<evidence type="ECO:0000313" key="3">
    <source>
        <dbReference type="EMBL" id="PTL87776.1"/>
    </source>
</evidence>
<sequence>MTIPIRNHLLDLIKQKENWTDKELQKALTKEETVMTEGKFNKVLLDLEIMGLINVSWVTKENRRIEAVTEKVEEDEYEEQIKETQEKDYEASFPNS</sequence>
<reference evidence="3 5" key="4">
    <citation type="submission" date="2018-04" db="EMBL/GenBank/DDBJ databases">
        <title>Transcriptomics of ammonia oxidizing archaea.</title>
        <authorList>
            <person name="Carini P."/>
        </authorList>
    </citation>
    <scope>NUCLEOTIDE SEQUENCE [LARGE SCALE GENOMIC DNA]</scope>
    <source>
        <strain evidence="3 5">U25</strain>
    </source>
</reference>
<accession>A0A0A7V1X7</accession>
<organism evidence="2 4">
    <name type="scientific">Candidatus Nitrosopelagicus brevis</name>
    <dbReference type="NCBI Taxonomy" id="1410606"/>
    <lineage>
        <taxon>Archaea</taxon>
        <taxon>Nitrososphaerota</taxon>
    </lineage>
</organism>
<dbReference type="Proteomes" id="UP000030944">
    <property type="component" value="Chromosome"/>
</dbReference>
<dbReference type="RefSeq" id="WP_048104915.1">
    <property type="nucleotide sequence ID" value="NZ_CP007026.1"/>
</dbReference>
<reference evidence="3" key="2">
    <citation type="submission" date="2016-05" db="EMBL/GenBank/DDBJ databases">
        <authorList>
            <person name="Lavstsen T."/>
            <person name="Jespersen J.S."/>
        </authorList>
    </citation>
    <scope>NUCLEOTIDE SEQUENCE [LARGE SCALE GENOMIC DNA]</scope>
    <source>
        <strain evidence="3">U25</strain>
    </source>
</reference>
<dbReference type="Proteomes" id="UP000241022">
    <property type="component" value="Unassembled WGS sequence"/>
</dbReference>
<reference evidence="5" key="3">
    <citation type="submission" date="2016-05" db="EMBL/GenBank/DDBJ databases">
        <authorList>
            <person name="Dupont C."/>
            <person name="Santoro A."/>
        </authorList>
    </citation>
    <scope>NUCLEOTIDE SEQUENCE [LARGE SCALE GENOMIC DNA]</scope>
    <source>
        <strain evidence="5">U25</strain>
    </source>
</reference>
<dbReference type="KEGG" id="nbv:T478_0505"/>
<feature type="compositionally biased region" description="Basic and acidic residues" evidence="1">
    <location>
        <begin position="79"/>
        <end position="90"/>
    </location>
</feature>
<reference evidence="2 4" key="1">
    <citation type="journal article" date="2015" name="Proc. Natl. Acad. Sci. U.S.A.">
        <title>Genomic and proteomic characterization of "Candidatus Nitrosopelagicus brevis": An ammonia-oxidizing archaeon from the open ocean.</title>
        <authorList>
            <person name="Santoro A.E."/>
            <person name="Dupont C.L."/>
            <person name="Richter R.A."/>
            <person name="Craig M.T."/>
            <person name="Carini P."/>
            <person name="McIlvin M.R."/>
            <person name="Yang Y."/>
            <person name="Orsi W.D."/>
            <person name="Moran D.M."/>
            <person name="Saito M.A."/>
        </authorList>
    </citation>
    <scope>NUCLEOTIDE SEQUENCE [LARGE SCALE GENOMIC DNA]</scope>
    <source>
        <strain evidence="2">CN25</strain>
        <strain evidence="4">V2</strain>
    </source>
</reference>
<gene>
    <name evidence="3" type="ORF">A7X95_00355</name>
    <name evidence="2" type="ORF">T478_0505</name>
</gene>
<dbReference type="EMBL" id="LXWN01000001">
    <property type="protein sequence ID" value="PTL87776.1"/>
    <property type="molecule type" value="Genomic_DNA"/>
</dbReference>
<evidence type="ECO:0000313" key="4">
    <source>
        <dbReference type="Proteomes" id="UP000030944"/>
    </source>
</evidence>
<keyword evidence="5" id="KW-1185">Reference proteome</keyword>
<dbReference type="GeneID" id="24816400"/>
<dbReference type="EMBL" id="CP007026">
    <property type="protein sequence ID" value="AJA92156.1"/>
    <property type="molecule type" value="Genomic_DNA"/>
</dbReference>
<dbReference type="STRING" id="1410606.T478_0505"/>
<dbReference type="OrthoDB" id="6229at2157"/>
<dbReference type="AlphaFoldDB" id="A0A0A7V1X7"/>